<organism evidence="1 2">
    <name type="scientific">Levilactobacillus hammesii DSM 16381</name>
    <dbReference type="NCBI Taxonomy" id="1423753"/>
    <lineage>
        <taxon>Bacteria</taxon>
        <taxon>Bacillati</taxon>
        <taxon>Bacillota</taxon>
        <taxon>Bacilli</taxon>
        <taxon>Lactobacillales</taxon>
        <taxon>Lactobacillaceae</taxon>
        <taxon>Levilactobacillus</taxon>
    </lineage>
</organism>
<reference evidence="1 2" key="1">
    <citation type="journal article" date="2015" name="Genome Announc.">
        <title>Expanding the biotechnology potential of lactobacilli through comparative genomics of 213 strains and associated genera.</title>
        <authorList>
            <person name="Sun Z."/>
            <person name="Harris H.M."/>
            <person name="McCann A."/>
            <person name="Guo C."/>
            <person name="Argimon S."/>
            <person name="Zhang W."/>
            <person name="Yang X."/>
            <person name="Jeffery I.B."/>
            <person name="Cooney J.C."/>
            <person name="Kagawa T.F."/>
            <person name="Liu W."/>
            <person name="Song Y."/>
            <person name="Salvetti E."/>
            <person name="Wrobel A."/>
            <person name="Rasinkangas P."/>
            <person name="Parkhill J."/>
            <person name="Rea M.C."/>
            <person name="O'Sullivan O."/>
            <person name="Ritari J."/>
            <person name="Douillard F.P."/>
            <person name="Paul Ross R."/>
            <person name="Yang R."/>
            <person name="Briner A.E."/>
            <person name="Felis G.E."/>
            <person name="de Vos W.M."/>
            <person name="Barrangou R."/>
            <person name="Klaenhammer T.R."/>
            <person name="Caufield P.W."/>
            <person name="Cui Y."/>
            <person name="Zhang H."/>
            <person name="O'Toole P.W."/>
        </authorList>
    </citation>
    <scope>NUCLEOTIDE SEQUENCE [LARGE SCALE GENOMIC DNA]</scope>
    <source>
        <strain evidence="1 2">DSM 16381</strain>
    </source>
</reference>
<keyword evidence="2" id="KW-1185">Reference proteome</keyword>
<evidence type="ECO:0000313" key="2">
    <source>
        <dbReference type="Proteomes" id="UP000051580"/>
    </source>
</evidence>
<dbReference type="Proteomes" id="UP000051580">
    <property type="component" value="Unassembled WGS sequence"/>
</dbReference>
<name>A0A0R1UV26_9LACO</name>
<gene>
    <name evidence="1" type="ORF">FD28_GL001787</name>
</gene>
<comment type="caution">
    <text evidence="1">The sequence shown here is derived from an EMBL/GenBank/DDBJ whole genome shotgun (WGS) entry which is preliminary data.</text>
</comment>
<accession>A0A0R1UV26</accession>
<dbReference type="PATRIC" id="fig|1423753.3.peg.1865"/>
<evidence type="ECO:0000313" key="1">
    <source>
        <dbReference type="EMBL" id="KRL97037.1"/>
    </source>
</evidence>
<protein>
    <submittedName>
        <fullName evidence="1">Uncharacterized protein</fullName>
    </submittedName>
</protein>
<sequence>MGLSRGIFQVGYLEMATLKRWFFRFKAREKTAPQASPVLPTAFQSKFGEQ</sequence>
<dbReference type="EMBL" id="AZFS01000022">
    <property type="protein sequence ID" value="KRL97037.1"/>
    <property type="molecule type" value="Genomic_DNA"/>
</dbReference>
<proteinExistence type="predicted"/>
<dbReference type="AlphaFoldDB" id="A0A0R1UV26"/>